<dbReference type="STRING" id="57577.A0A2K3NGK3"/>
<evidence type="ECO:0000313" key="3">
    <source>
        <dbReference type="Proteomes" id="UP000236291"/>
    </source>
</evidence>
<feature type="non-terminal residue" evidence="2">
    <location>
        <position position="140"/>
    </location>
</feature>
<protein>
    <submittedName>
        <fullName evidence="2">E3 ubiquitin-protein ligase upl6-like protein</fullName>
    </submittedName>
</protein>
<feature type="region of interest" description="Disordered" evidence="1">
    <location>
        <begin position="121"/>
        <end position="140"/>
    </location>
</feature>
<reference evidence="2 3" key="2">
    <citation type="journal article" date="2017" name="Front. Plant Sci.">
        <title>Gene Classification and Mining of Molecular Markers Useful in Red Clover (Trifolium pratense) Breeding.</title>
        <authorList>
            <person name="Istvanek J."/>
            <person name="Dluhosova J."/>
            <person name="Dluhos P."/>
            <person name="Patkova L."/>
            <person name="Nedelnik J."/>
            <person name="Repkova J."/>
        </authorList>
    </citation>
    <scope>NUCLEOTIDE SEQUENCE [LARGE SCALE GENOMIC DNA]</scope>
    <source>
        <strain evidence="3">cv. Tatra</strain>
        <tissue evidence="2">Young leaves</tissue>
    </source>
</reference>
<dbReference type="AlphaFoldDB" id="A0A2K3NGK3"/>
<organism evidence="2 3">
    <name type="scientific">Trifolium pratense</name>
    <name type="common">Red clover</name>
    <dbReference type="NCBI Taxonomy" id="57577"/>
    <lineage>
        <taxon>Eukaryota</taxon>
        <taxon>Viridiplantae</taxon>
        <taxon>Streptophyta</taxon>
        <taxon>Embryophyta</taxon>
        <taxon>Tracheophyta</taxon>
        <taxon>Spermatophyta</taxon>
        <taxon>Magnoliopsida</taxon>
        <taxon>eudicotyledons</taxon>
        <taxon>Gunneridae</taxon>
        <taxon>Pentapetalae</taxon>
        <taxon>rosids</taxon>
        <taxon>fabids</taxon>
        <taxon>Fabales</taxon>
        <taxon>Fabaceae</taxon>
        <taxon>Papilionoideae</taxon>
        <taxon>50 kb inversion clade</taxon>
        <taxon>NPAAA clade</taxon>
        <taxon>Hologalegina</taxon>
        <taxon>IRL clade</taxon>
        <taxon>Trifolieae</taxon>
        <taxon>Trifolium</taxon>
    </lineage>
</organism>
<accession>A0A2K3NGK3</accession>
<dbReference type="EMBL" id="ASHM01020998">
    <property type="protein sequence ID" value="PNY02162.1"/>
    <property type="molecule type" value="Genomic_DNA"/>
</dbReference>
<name>A0A2K3NGK3_TRIPR</name>
<comment type="caution">
    <text evidence="2">The sequence shown here is derived from an EMBL/GenBank/DDBJ whole genome shotgun (WGS) entry which is preliminary data.</text>
</comment>
<evidence type="ECO:0000256" key="1">
    <source>
        <dbReference type="SAM" id="MobiDB-lite"/>
    </source>
</evidence>
<reference evidence="2 3" key="1">
    <citation type="journal article" date="2014" name="Am. J. Bot.">
        <title>Genome assembly and annotation for red clover (Trifolium pratense; Fabaceae).</title>
        <authorList>
            <person name="Istvanek J."/>
            <person name="Jaros M."/>
            <person name="Krenek A."/>
            <person name="Repkova J."/>
        </authorList>
    </citation>
    <scope>NUCLEOTIDE SEQUENCE [LARGE SCALE GENOMIC DNA]</scope>
    <source>
        <strain evidence="3">cv. Tatra</strain>
        <tissue evidence="2">Young leaves</tissue>
    </source>
</reference>
<evidence type="ECO:0000313" key="2">
    <source>
        <dbReference type="EMBL" id="PNY02162.1"/>
    </source>
</evidence>
<gene>
    <name evidence="2" type="ORF">L195_g025467</name>
</gene>
<feature type="compositionally biased region" description="Acidic residues" evidence="1">
    <location>
        <begin position="129"/>
        <end position="140"/>
    </location>
</feature>
<proteinExistence type="predicted"/>
<sequence>MPQTYAQSYSIAWRAQSGLHVRLDRSCMIFAILSSLGEVFARKGMGQHYIHQMATFVPNLINFLPKDISDEFPTYACLVGNILETGGVSLSQPDCSFDMAIDLAAVTTFLLEAHPSLTRSDTRENSVIAEDDTTGDEVME</sequence>
<dbReference type="Proteomes" id="UP000236291">
    <property type="component" value="Unassembled WGS sequence"/>
</dbReference>